<gene>
    <name evidence="2" type="ORF">METZ01_LOCUS196346</name>
</gene>
<dbReference type="InterPro" id="IPR001466">
    <property type="entry name" value="Beta-lactam-related"/>
</dbReference>
<dbReference type="SUPFAM" id="SSF56601">
    <property type="entry name" value="beta-lactamase/transpeptidase-like"/>
    <property type="match status" value="1"/>
</dbReference>
<protein>
    <recommendedName>
        <fullName evidence="1">Beta-lactamase-related domain-containing protein</fullName>
    </recommendedName>
</protein>
<dbReference type="InterPro" id="IPR012338">
    <property type="entry name" value="Beta-lactam/transpept-like"/>
</dbReference>
<dbReference type="AlphaFoldDB" id="A0A382DZH0"/>
<name>A0A382DZH0_9ZZZZ</name>
<evidence type="ECO:0000313" key="2">
    <source>
        <dbReference type="EMBL" id="SVB43492.1"/>
    </source>
</evidence>
<dbReference type="PROSITE" id="PS51257">
    <property type="entry name" value="PROKAR_LIPOPROTEIN"/>
    <property type="match status" value="1"/>
</dbReference>
<accession>A0A382DZH0</accession>
<dbReference type="Pfam" id="PF00144">
    <property type="entry name" value="Beta-lactamase"/>
    <property type="match status" value="1"/>
</dbReference>
<proteinExistence type="predicted"/>
<organism evidence="2">
    <name type="scientific">marine metagenome</name>
    <dbReference type="NCBI Taxonomy" id="408172"/>
    <lineage>
        <taxon>unclassified sequences</taxon>
        <taxon>metagenomes</taxon>
        <taxon>ecological metagenomes</taxon>
    </lineage>
</organism>
<dbReference type="Gene3D" id="3.40.710.10">
    <property type="entry name" value="DD-peptidase/beta-lactamase superfamily"/>
    <property type="match status" value="1"/>
</dbReference>
<evidence type="ECO:0000259" key="1">
    <source>
        <dbReference type="Pfam" id="PF00144"/>
    </source>
</evidence>
<feature type="non-terminal residue" evidence="2">
    <location>
        <position position="380"/>
    </location>
</feature>
<sequence>MNKLFLLLILSFFSAQSFAGSCPDGSDPVKSVSADGTYFVYKCAGTKESNKTSASSSNKSSKGIEINTYGGEGYISENENPNFDSLRWSLYRKLHYRPIRAQRFYSVQASNPFNFQFDLREDAYIKQQMQTTPLLSYLLYEDGKIVVDEITPKDRFGDMFSDTSMYHSMSMGKSITSYLVGHAICEGKIKSVDSRLDWPILKDTLYDNQKLINLLNMASGDKAYSQNDESGSSIQSRMATEFKGSKKSSHQYHYTNLNTNLVLSYLLYTYGDDDFKRLFDDVFEKKVGIKNEIWLNEKSAADKSGKYLGHQFFTTRYDYLRIAKAMLDDWHNDTCVGKYLKTIHERRIPKNGAQGTRGRVGLPLSYGGFFHTGYKGMENR</sequence>
<reference evidence="2" key="1">
    <citation type="submission" date="2018-05" db="EMBL/GenBank/DDBJ databases">
        <authorList>
            <person name="Lanie J.A."/>
            <person name="Ng W.-L."/>
            <person name="Kazmierczak K.M."/>
            <person name="Andrzejewski T.M."/>
            <person name="Davidsen T.M."/>
            <person name="Wayne K.J."/>
            <person name="Tettelin H."/>
            <person name="Glass J.I."/>
            <person name="Rusch D."/>
            <person name="Podicherti R."/>
            <person name="Tsui H.-C.T."/>
            <person name="Winkler M.E."/>
        </authorList>
    </citation>
    <scope>NUCLEOTIDE SEQUENCE</scope>
</reference>
<feature type="domain" description="Beta-lactamase-related" evidence="1">
    <location>
        <begin position="122"/>
        <end position="323"/>
    </location>
</feature>
<dbReference type="EMBL" id="UINC01041767">
    <property type="protein sequence ID" value="SVB43492.1"/>
    <property type="molecule type" value="Genomic_DNA"/>
</dbReference>